<keyword evidence="4 5" id="KW-0408">Iron</keyword>
<dbReference type="PIRSF" id="PIRSF019543">
    <property type="entry name" value="Clavaminate_syn"/>
    <property type="match status" value="1"/>
</dbReference>
<evidence type="ECO:0000256" key="4">
    <source>
        <dbReference type="ARBA" id="ARBA00023004"/>
    </source>
</evidence>
<protein>
    <submittedName>
        <fullName evidence="7">Fe(II)/alpha-ketoglutarate-dependent arginine beta-hydroxylase</fullName>
    </submittedName>
</protein>
<accession>A0A7W7RLI9</accession>
<feature type="binding site" evidence="5">
    <location>
        <position position="209"/>
    </location>
    <ligand>
        <name>Fe cation</name>
        <dbReference type="ChEBI" id="CHEBI:24875"/>
    </ligand>
</feature>
<dbReference type="Proteomes" id="UP000523007">
    <property type="component" value="Unassembled WGS sequence"/>
</dbReference>
<dbReference type="Gene3D" id="3.60.130.10">
    <property type="entry name" value="Clavaminate synthase-like"/>
    <property type="match status" value="1"/>
</dbReference>
<reference evidence="7 8" key="1">
    <citation type="submission" date="2020-08" db="EMBL/GenBank/DDBJ databases">
        <title>Sequencing the genomes of 1000 actinobacteria strains.</title>
        <authorList>
            <person name="Klenk H.-P."/>
        </authorList>
    </citation>
    <scope>NUCLEOTIDE SEQUENCE [LARGE SCALE GENOMIC DNA]</scope>
    <source>
        <strain evidence="7 8">DSM 102030</strain>
    </source>
</reference>
<evidence type="ECO:0000313" key="7">
    <source>
        <dbReference type="EMBL" id="MBB4933758.1"/>
    </source>
</evidence>
<keyword evidence="2 5" id="KW-0479">Metal-binding</keyword>
<proteinExistence type="inferred from homology"/>
<evidence type="ECO:0000256" key="3">
    <source>
        <dbReference type="ARBA" id="ARBA00023002"/>
    </source>
</evidence>
<dbReference type="GO" id="GO:0005506">
    <property type="term" value="F:iron ion binding"/>
    <property type="evidence" value="ECO:0007669"/>
    <property type="project" value="InterPro"/>
</dbReference>
<feature type="domain" description="TauD/TfdA-like" evidence="6">
    <location>
        <begin position="315"/>
        <end position="375"/>
    </location>
</feature>
<comment type="similarity">
    <text evidence="1">Belongs to the clavaminate synthase family.</text>
</comment>
<evidence type="ECO:0000256" key="5">
    <source>
        <dbReference type="PIRSR" id="PIRSR019543-2"/>
    </source>
</evidence>
<dbReference type="InterPro" id="IPR042098">
    <property type="entry name" value="TauD-like_sf"/>
</dbReference>
<gene>
    <name evidence="7" type="ORF">F4561_004578</name>
</gene>
<evidence type="ECO:0000313" key="8">
    <source>
        <dbReference type="Proteomes" id="UP000523007"/>
    </source>
</evidence>
<dbReference type="InterPro" id="IPR003819">
    <property type="entry name" value="TauD/TfdA-like"/>
</dbReference>
<dbReference type="InterPro" id="IPR014503">
    <property type="entry name" value="Clavaminate_syn-like"/>
</dbReference>
<evidence type="ECO:0000256" key="1">
    <source>
        <dbReference type="ARBA" id="ARBA00008425"/>
    </source>
</evidence>
<keyword evidence="3" id="KW-0560">Oxidoreductase</keyword>
<evidence type="ECO:0000256" key="2">
    <source>
        <dbReference type="ARBA" id="ARBA00022723"/>
    </source>
</evidence>
<dbReference type="AlphaFoldDB" id="A0A7W7RLI9"/>
<feature type="binding site" evidence="5">
    <location>
        <position position="211"/>
    </location>
    <ligand>
        <name>Fe cation</name>
        <dbReference type="ChEBI" id="CHEBI:24875"/>
    </ligand>
</feature>
<dbReference type="Pfam" id="PF02668">
    <property type="entry name" value="TauD"/>
    <property type="match status" value="1"/>
</dbReference>
<keyword evidence="8" id="KW-1185">Reference proteome</keyword>
<evidence type="ECO:0000259" key="6">
    <source>
        <dbReference type="Pfam" id="PF02668"/>
    </source>
</evidence>
<comment type="caution">
    <text evidence="7">The sequence shown here is derived from an EMBL/GenBank/DDBJ whole genome shotgun (WGS) entry which is preliminary data.</text>
</comment>
<name>A0A7W7RLI9_9ACTN</name>
<organism evidence="7 8">
    <name type="scientific">Lipingzhangella halophila</name>
    <dbReference type="NCBI Taxonomy" id="1783352"/>
    <lineage>
        <taxon>Bacteria</taxon>
        <taxon>Bacillati</taxon>
        <taxon>Actinomycetota</taxon>
        <taxon>Actinomycetes</taxon>
        <taxon>Streptosporangiales</taxon>
        <taxon>Nocardiopsidaceae</taxon>
        <taxon>Lipingzhangella</taxon>
    </lineage>
</organism>
<dbReference type="RefSeq" id="WP_184581319.1">
    <property type="nucleotide sequence ID" value="NZ_JACHJT010000001.1"/>
</dbReference>
<dbReference type="EMBL" id="JACHJT010000001">
    <property type="protein sequence ID" value="MBB4933758.1"/>
    <property type="molecule type" value="Genomic_DNA"/>
</dbReference>
<dbReference type="SUPFAM" id="SSF51197">
    <property type="entry name" value="Clavaminate synthase-like"/>
    <property type="match status" value="1"/>
</dbReference>
<sequence>MTSVSRCQGPGQCGTVTCLFASRKNNVTLRNILFSVVSALGCPRPAWADPLRRMMGIDSEKILHGELTLTEKESRHIGDLSLKVAKRHSSMSAGSFFTETREMARDIPQRVQDFLVEFKRGARFDYCVIRGHLVDDDRIGKTPADWRYRPRPNREFPEEIPLLFYSHLIGEPFTWPTQQNGNLVNDVFPIRGYEQERLGNGSKLPLTFHTEDAFHSGRADYLVLASLRNPNSVPLVVSRPDPGELSEQDLDLLFKENFRIIPDDSHLPENNADESGHPDRNFEDIEKRFRDRESTAVLFGSRERPLLRFDASHMEPRGDDSVRAFRAMHESMEKNQVECALDVGDHVILNNHRVAHKRNSFVARYDGTDRWLKRINIRAA</sequence>
<dbReference type="GO" id="GO:0016491">
    <property type="term" value="F:oxidoreductase activity"/>
    <property type="evidence" value="ECO:0007669"/>
    <property type="project" value="UniProtKB-KW"/>
</dbReference>